<dbReference type="SUPFAM" id="SSF48208">
    <property type="entry name" value="Six-hairpin glycosidases"/>
    <property type="match status" value="1"/>
</dbReference>
<dbReference type="Proteomes" id="UP000055060">
    <property type="component" value="Unassembled WGS sequence"/>
</dbReference>
<dbReference type="InterPro" id="IPR008928">
    <property type="entry name" value="6-hairpin_glycosidase_sf"/>
</dbReference>
<dbReference type="STRING" id="360412.LARV_01835"/>
<dbReference type="RefSeq" id="WP_075073360.1">
    <property type="nucleotide sequence ID" value="NZ_DF967972.1"/>
</dbReference>
<proteinExistence type="predicted"/>
<sequence>MSVENGSTPPTGRYTLAADVRFSQPDYVNDISWEFSTRKGEAFPFSLNTTFGLRALSMRMFPRLVRAEIGPNHNTQPGLNLRILGCYPNFLRLVCQPLAGVELMAEFWVPSSHVISGKLTLTNRSVLNQQLRFDWAALLTPMDQGHGMAALPMGKTYVLEGQTRDLYPVCFLTGGPKPGPSSFPTLGYDIDLYPGSNVRYVWALAALGNPETSLDLAQATANRDWDPEIARLELLNTSQTLKVITGNANWNAAFASAQRTAFQLFFPAGADFPASSFVQQRNPDNGFSMRGDGTDYNPRWSGQTALDAWYLNNLILPTAPDLAAGVIDNFLAVQEANGEIDWKPGLGGQRVHMLTQPLLATISWKIHASHPDKAWLEKIFPELLRFFEAWFSPAHDQDGDGYPEWNHRAQTGLDDHPLFDRWQPANQGVNPTDVETPVLAAMLYREAHSLISIAAFVGREDAIEGLQRRARNLAEQVETTWDQLENTYTYRDMLTGQRPRGANLLLFHGSGKHDLRQNLETPQKLLLSLYGDSSQTRKATFSICGHVNGNPVQEAILPGQIHWMNHTGHAVTQSRFTSVEEIEIRGLPESDHGLLRTADLTRKDISLLLPLWANIPSQDRALQLIQETILPQFRQAFGLPVCPSSHLLPDQQHLNRVFLPWNQFILEGLLAYGFQETAADLFTRIMNGICQNLELDGHFHEFFSAANGKSGGDIDTLASLPPLGLFLQILGLRNLSDHEIILQGLNPFPWPVTVQYRGILLSFFADRTEVKSANGFNTTLNTPDPQRIILT</sequence>
<dbReference type="AlphaFoldDB" id="A0A0S7BF11"/>
<gene>
    <name evidence="2" type="ORF">LARV_01835</name>
</gene>
<reference evidence="2" key="1">
    <citation type="submission" date="2015-07" db="EMBL/GenBank/DDBJ databases">
        <title>Draft Genome Sequences of Anaerolinea thermolimosa IMO-1, Bellilinea caldifistulae GOMI-1, Leptolinea tardivitalis YMTK-2, Levilinea saccharolytica KIBI-1,Longilinea arvoryzae KOME-1, Previously Described as Members of the Anaerolineaceae (Chloroflexi).</title>
        <authorList>
            <person name="Sekiguchi Y."/>
            <person name="Ohashi A."/>
            <person name="Matsuura N."/>
            <person name="Tourlousse M.D."/>
        </authorList>
    </citation>
    <scope>NUCLEOTIDE SEQUENCE [LARGE SCALE GENOMIC DNA]</scope>
    <source>
        <strain evidence="2">KOME-1</strain>
    </source>
</reference>
<dbReference type="Pfam" id="PF22422">
    <property type="entry name" value="MGH1-like_GH"/>
    <property type="match status" value="1"/>
</dbReference>
<dbReference type="GO" id="GO:0005975">
    <property type="term" value="P:carbohydrate metabolic process"/>
    <property type="evidence" value="ECO:0007669"/>
    <property type="project" value="InterPro"/>
</dbReference>
<feature type="domain" description="Mannosylglycerate hydrolase MGH1-like glycoside hydrolase" evidence="1">
    <location>
        <begin position="346"/>
        <end position="502"/>
    </location>
</feature>
<protein>
    <recommendedName>
        <fullName evidence="1">Mannosylglycerate hydrolase MGH1-like glycoside hydrolase domain-containing protein</fullName>
    </recommendedName>
</protein>
<dbReference type="Gene3D" id="1.50.10.10">
    <property type="match status" value="1"/>
</dbReference>
<keyword evidence="3" id="KW-1185">Reference proteome</keyword>
<dbReference type="InterPro" id="IPR012341">
    <property type="entry name" value="6hp_glycosidase-like_sf"/>
</dbReference>
<dbReference type="InterPro" id="IPR054491">
    <property type="entry name" value="MGH1-like_GH"/>
</dbReference>
<dbReference type="OrthoDB" id="143062at2"/>
<accession>A0A0S7BF11</accession>
<evidence type="ECO:0000313" key="2">
    <source>
        <dbReference type="EMBL" id="GAP14073.1"/>
    </source>
</evidence>
<dbReference type="EMBL" id="DF967972">
    <property type="protein sequence ID" value="GAP14073.1"/>
    <property type="molecule type" value="Genomic_DNA"/>
</dbReference>
<evidence type="ECO:0000313" key="3">
    <source>
        <dbReference type="Proteomes" id="UP000055060"/>
    </source>
</evidence>
<organism evidence="2">
    <name type="scientific">Longilinea arvoryzae</name>
    <dbReference type="NCBI Taxonomy" id="360412"/>
    <lineage>
        <taxon>Bacteria</taxon>
        <taxon>Bacillati</taxon>
        <taxon>Chloroflexota</taxon>
        <taxon>Anaerolineae</taxon>
        <taxon>Anaerolineales</taxon>
        <taxon>Anaerolineaceae</taxon>
        <taxon>Longilinea</taxon>
    </lineage>
</organism>
<evidence type="ECO:0000259" key="1">
    <source>
        <dbReference type="Pfam" id="PF22422"/>
    </source>
</evidence>
<name>A0A0S7BF11_9CHLR</name>